<dbReference type="Pfam" id="PF14040">
    <property type="entry name" value="DNase_NucA_NucB"/>
    <property type="match status" value="1"/>
</dbReference>
<evidence type="ECO:0000313" key="4">
    <source>
        <dbReference type="Proteomes" id="UP001589747"/>
    </source>
</evidence>
<proteinExistence type="predicted"/>
<protein>
    <submittedName>
        <fullName evidence="3">DNA-entry nuclease</fullName>
    </submittedName>
</protein>
<sequence>MKKRGAFYLVALAIAAMYFWKAFTMQHDGQETSQPGGQETSQAAVTLTFPADRYPETGAHMKRAIASGESAICTIDRDGAEANRQASLKDVPVKDGYDRDEWPMAMCAEGGEGADVDYVHPKDNRGAGAWISNQLKSYADGTKVRFVVE</sequence>
<evidence type="ECO:0000313" key="3">
    <source>
        <dbReference type="EMBL" id="MFB9329644.1"/>
    </source>
</evidence>
<reference evidence="3 4" key="1">
    <citation type="submission" date="2024-09" db="EMBL/GenBank/DDBJ databases">
        <authorList>
            <person name="Sun Q."/>
            <person name="Mori K."/>
        </authorList>
    </citation>
    <scope>NUCLEOTIDE SEQUENCE [LARGE SCALE GENOMIC DNA]</scope>
    <source>
        <strain evidence="3 4">TISTR 2452</strain>
    </source>
</reference>
<evidence type="ECO:0000256" key="1">
    <source>
        <dbReference type="SAM" id="SignalP"/>
    </source>
</evidence>
<dbReference type="EMBL" id="JBHMDO010000044">
    <property type="protein sequence ID" value="MFB9329644.1"/>
    <property type="molecule type" value="Genomic_DNA"/>
</dbReference>
<feature type="chain" id="PRO_5047184022" evidence="1">
    <location>
        <begin position="23"/>
        <end position="149"/>
    </location>
</feature>
<keyword evidence="1" id="KW-0732">Signal</keyword>
<feature type="signal peptide" evidence="1">
    <location>
        <begin position="1"/>
        <end position="22"/>
    </location>
</feature>
<comment type="caution">
    <text evidence="3">The sequence shown here is derived from an EMBL/GenBank/DDBJ whole genome shotgun (WGS) entry which is preliminary data.</text>
</comment>
<evidence type="ECO:0000259" key="2">
    <source>
        <dbReference type="Pfam" id="PF14040"/>
    </source>
</evidence>
<gene>
    <name evidence="3" type="ORF">ACFFSY_27215</name>
</gene>
<keyword evidence="4" id="KW-1185">Reference proteome</keyword>
<accession>A0ABV5KWR6</accession>
<name>A0ABV5KWR6_9BACL</name>
<dbReference type="RefSeq" id="WP_377500092.1">
    <property type="nucleotide sequence ID" value="NZ_JBHMDO010000044.1"/>
</dbReference>
<organism evidence="3 4">
    <name type="scientific">Paenibacillus aurantiacus</name>
    <dbReference type="NCBI Taxonomy" id="1936118"/>
    <lineage>
        <taxon>Bacteria</taxon>
        <taxon>Bacillati</taxon>
        <taxon>Bacillota</taxon>
        <taxon>Bacilli</taxon>
        <taxon>Bacillales</taxon>
        <taxon>Paenibacillaceae</taxon>
        <taxon>Paenibacillus</taxon>
    </lineage>
</organism>
<dbReference type="Proteomes" id="UP001589747">
    <property type="component" value="Unassembled WGS sequence"/>
</dbReference>
<dbReference type="InterPro" id="IPR029476">
    <property type="entry name" value="DNase_NucA_NucB"/>
</dbReference>
<feature type="domain" description="Deoxyribonuclease NucA/NucB" evidence="2">
    <location>
        <begin position="80"/>
        <end position="144"/>
    </location>
</feature>